<sequence length="289" mass="31224">MKTRTLLEVDVFGLKPLQGNGLAVVLDADGLSTERMQDFARWTNFSETTFIQRPTQFGADYRVRIFTPRTELPFAGHPSIGSAFAMLWNRRIGARQKQVVQECGAGLMPLRAIGNLSDRQYLVQAPSPKITPVDPAEAERICSALGCASRPVQHVNVGAKWLVLDLEQADQVLALRPNFSALAALSNDGGATGVTVFGSYGRKSADQYEVRSFAPADGIDEDPVCGSGNASVAAVLQAAAKQPRFTTAYAARQGRACHRDGRVQVQIHADRRIEIGGGAFLISEGQVRL</sequence>
<protein>
    <submittedName>
        <fullName evidence="3">Phenazine biosynthesis protein PhzF</fullName>
    </submittedName>
</protein>
<dbReference type="NCBIfam" id="TIGR00654">
    <property type="entry name" value="PhzF_family"/>
    <property type="match status" value="1"/>
</dbReference>
<dbReference type="Gene3D" id="3.10.310.10">
    <property type="entry name" value="Diaminopimelate Epimerase, Chain A, domain 1"/>
    <property type="match status" value="2"/>
</dbReference>
<accession>A0A2P1PMS1</accession>
<dbReference type="GO" id="GO:0016853">
    <property type="term" value="F:isomerase activity"/>
    <property type="evidence" value="ECO:0007669"/>
    <property type="project" value="TreeGrafter"/>
</dbReference>
<dbReference type="PANTHER" id="PTHR13774">
    <property type="entry name" value="PHENAZINE BIOSYNTHESIS PROTEIN"/>
    <property type="match status" value="1"/>
</dbReference>
<dbReference type="Proteomes" id="UP000241074">
    <property type="component" value="Chromosome"/>
</dbReference>
<reference evidence="3 4" key="2">
    <citation type="submission" date="2018-03" db="EMBL/GenBank/DDBJ databases">
        <authorList>
            <person name="Keele B.F."/>
        </authorList>
    </citation>
    <scope>NUCLEOTIDE SEQUENCE [LARGE SCALE GENOMIC DNA]</scope>
    <source>
        <strain evidence="3 4">D13</strain>
    </source>
</reference>
<evidence type="ECO:0000313" key="3">
    <source>
        <dbReference type="EMBL" id="AVP96140.1"/>
    </source>
</evidence>
<evidence type="ECO:0000313" key="4">
    <source>
        <dbReference type="Proteomes" id="UP000241074"/>
    </source>
</evidence>
<evidence type="ECO:0000256" key="2">
    <source>
        <dbReference type="PIRSR" id="PIRSR016184-1"/>
    </source>
</evidence>
<dbReference type="AlphaFoldDB" id="A0A2P1PMS1"/>
<dbReference type="GO" id="GO:0005737">
    <property type="term" value="C:cytoplasm"/>
    <property type="evidence" value="ECO:0007669"/>
    <property type="project" value="TreeGrafter"/>
</dbReference>
<dbReference type="RefSeq" id="WP_106890069.1">
    <property type="nucleotide sequence ID" value="NZ_CP027860.1"/>
</dbReference>
<evidence type="ECO:0000256" key="1">
    <source>
        <dbReference type="ARBA" id="ARBA00008270"/>
    </source>
</evidence>
<dbReference type="Pfam" id="PF02567">
    <property type="entry name" value="PhzC-PhzF"/>
    <property type="match status" value="1"/>
</dbReference>
<dbReference type="OrthoDB" id="9788221at2"/>
<dbReference type="SUPFAM" id="SSF54506">
    <property type="entry name" value="Diaminopimelate epimerase-like"/>
    <property type="match status" value="1"/>
</dbReference>
<dbReference type="EMBL" id="CP027860">
    <property type="protein sequence ID" value="AVP96140.1"/>
    <property type="molecule type" value="Genomic_DNA"/>
</dbReference>
<feature type="active site" evidence="2">
    <location>
        <position position="47"/>
    </location>
</feature>
<name>A0A2P1PMS1_9GAMM</name>
<dbReference type="InterPro" id="IPR003719">
    <property type="entry name" value="Phenazine_PhzF-like"/>
</dbReference>
<dbReference type="PANTHER" id="PTHR13774:SF32">
    <property type="entry name" value="ANTISENSE-ENHANCING SEQUENCE 1"/>
    <property type="match status" value="1"/>
</dbReference>
<comment type="similarity">
    <text evidence="1">Belongs to the PhzF family.</text>
</comment>
<reference evidence="3 4" key="1">
    <citation type="submission" date="2018-03" db="EMBL/GenBank/DDBJ databases">
        <title>Ahniella affigens gen. nov., sp. nov., a gammaproteobacterium isolated from sandy soil near a stream.</title>
        <authorList>
            <person name="Ko Y."/>
            <person name="Kim J.-H."/>
        </authorList>
    </citation>
    <scope>NUCLEOTIDE SEQUENCE [LARGE SCALE GENOMIC DNA]</scope>
    <source>
        <strain evidence="3 4">D13</strain>
    </source>
</reference>
<proteinExistence type="inferred from homology"/>
<keyword evidence="4" id="KW-1185">Reference proteome</keyword>
<dbReference type="PIRSF" id="PIRSF016184">
    <property type="entry name" value="PhzC_PhzF"/>
    <property type="match status" value="1"/>
</dbReference>
<organism evidence="3 4">
    <name type="scientific">Ahniella affigens</name>
    <dbReference type="NCBI Taxonomy" id="2021234"/>
    <lineage>
        <taxon>Bacteria</taxon>
        <taxon>Pseudomonadati</taxon>
        <taxon>Pseudomonadota</taxon>
        <taxon>Gammaproteobacteria</taxon>
        <taxon>Lysobacterales</taxon>
        <taxon>Rhodanobacteraceae</taxon>
        <taxon>Ahniella</taxon>
    </lineage>
</organism>
<dbReference type="KEGG" id="xba:C7S18_02550"/>
<gene>
    <name evidence="3" type="ORF">C7S18_02550</name>
</gene>